<dbReference type="GO" id="GO:0002376">
    <property type="term" value="P:immune system process"/>
    <property type="evidence" value="ECO:0007669"/>
    <property type="project" value="UniProtKB-KW"/>
</dbReference>
<dbReference type="InterPro" id="IPR006619">
    <property type="entry name" value="PGRP_domain_met/bac"/>
</dbReference>
<accession>A0AAV2INS5</accession>
<dbReference type="InterPro" id="IPR015510">
    <property type="entry name" value="PGRP"/>
</dbReference>
<dbReference type="InterPro" id="IPR002502">
    <property type="entry name" value="Amidase_domain"/>
</dbReference>
<sequence>MQGLVLACFMLTVCVVNGALDKATVKAGDCVCATTTVSGRASGSTSAAILATLNANDCGKIYGGILTAEGHTWFEITFHNQRVWVAGDYLVASAAAKCEAGAGTVPGGCPHIVTRSEWGARAPKSISYLTHPVQYAFIHHAESSECFSQSACASQVRGFQNYHMDHNGWSDIGYSFLIGGDGSVFEGRGWDKVGAHTEGYNSVGLAFCFIGSFSTKAPPDIQIQRARQMIACGVSSGKISTAYKLRGHRDVNQTDCPGTVLWNLLKTWGHY</sequence>
<comment type="similarity">
    <text evidence="1">Belongs to the N-acetylmuramoyl-L-alanine amidase 2 family.</text>
</comment>
<evidence type="ECO:0000259" key="4">
    <source>
        <dbReference type="SMART" id="SM00644"/>
    </source>
</evidence>
<dbReference type="AlphaFoldDB" id="A0AAV2INS5"/>
<dbReference type="Gene3D" id="2.30.30.40">
    <property type="entry name" value="SH3 Domains"/>
    <property type="match status" value="1"/>
</dbReference>
<organism evidence="6 7">
    <name type="scientific">Lymnaea stagnalis</name>
    <name type="common">Great pond snail</name>
    <name type="synonym">Helix stagnalis</name>
    <dbReference type="NCBI Taxonomy" id="6523"/>
    <lineage>
        <taxon>Eukaryota</taxon>
        <taxon>Metazoa</taxon>
        <taxon>Spiralia</taxon>
        <taxon>Lophotrochozoa</taxon>
        <taxon>Mollusca</taxon>
        <taxon>Gastropoda</taxon>
        <taxon>Heterobranchia</taxon>
        <taxon>Euthyneura</taxon>
        <taxon>Panpulmonata</taxon>
        <taxon>Hygrophila</taxon>
        <taxon>Lymnaeoidea</taxon>
        <taxon>Lymnaeidae</taxon>
        <taxon>Lymnaea</taxon>
    </lineage>
</organism>
<feature type="domain" description="Peptidoglycan recognition protein family" evidence="5">
    <location>
        <begin position="110"/>
        <end position="252"/>
    </location>
</feature>
<reference evidence="6 7" key="1">
    <citation type="submission" date="2024-04" db="EMBL/GenBank/DDBJ databases">
        <authorList>
            <consortium name="Genoscope - CEA"/>
            <person name="William W."/>
        </authorList>
    </citation>
    <scope>NUCLEOTIDE SEQUENCE [LARGE SCALE GENOMIC DNA]</scope>
</reference>
<protein>
    <recommendedName>
        <fullName evidence="8">Peptidoglycan recognition protein</fullName>
    </recommendedName>
</protein>
<dbReference type="FunFam" id="3.40.80.10:FF:000001">
    <property type="entry name" value="Peptidoglycan recognition protein 1"/>
    <property type="match status" value="1"/>
</dbReference>
<keyword evidence="3" id="KW-0732">Signal</keyword>
<dbReference type="PANTHER" id="PTHR11022">
    <property type="entry name" value="PEPTIDOGLYCAN RECOGNITION PROTEIN"/>
    <property type="match status" value="1"/>
</dbReference>
<proteinExistence type="inferred from homology"/>
<dbReference type="PANTHER" id="PTHR11022:SF41">
    <property type="entry name" value="PEPTIDOGLYCAN-RECOGNITION PROTEIN LC-RELATED"/>
    <property type="match status" value="1"/>
</dbReference>
<evidence type="ECO:0008006" key="8">
    <source>
        <dbReference type="Google" id="ProtNLM"/>
    </source>
</evidence>
<dbReference type="Gene3D" id="3.40.80.10">
    <property type="entry name" value="Peptidoglycan recognition protein-like"/>
    <property type="match status" value="1"/>
</dbReference>
<dbReference type="GO" id="GO:0008745">
    <property type="term" value="F:N-acetylmuramoyl-L-alanine amidase activity"/>
    <property type="evidence" value="ECO:0007669"/>
    <property type="project" value="InterPro"/>
</dbReference>
<keyword evidence="2" id="KW-0391">Immunity</keyword>
<evidence type="ECO:0000313" key="6">
    <source>
        <dbReference type="EMBL" id="CAL1547515.1"/>
    </source>
</evidence>
<evidence type="ECO:0000256" key="1">
    <source>
        <dbReference type="ARBA" id="ARBA00007553"/>
    </source>
</evidence>
<evidence type="ECO:0000313" key="7">
    <source>
        <dbReference type="Proteomes" id="UP001497497"/>
    </source>
</evidence>
<comment type="caution">
    <text evidence="6">The sequence shown here is derived from an EMBL/GenBank/DDBJ whole genome shotgun (WGS) entry which is preliminary data.</text>
</comment>
<evidence type="ECO:0000256" key="2">
    <source>
        <dbReference type="ARBA" id="ARBA00022859"/>
    </source>
</evidence>
<feature type="signal peptide" evidence="3">
    <location>
        <begin position="1"/>
        <end position="18"/>
    </location>
</feature>
<dbReference type="GO" id="GO:0008270">
    <property type="term" value="F:zinc ion binding"/>
    <property type="evidence" value="ECO:0007669"/>
    <property type="project" value="InterPro"/>
</dbReference>
<evidence type="ECO:0000259" key="5">
    <source>
        <dbReference type="SMART" id="SM00701"/>
    </source>
</evidence>
<dbReference type="InterPro" id="IPR036505">
    <property type="entry name" value="Amidase/PGRP_sf"/>
</dbReference>
<keyword evidence="7" id="KW-1185">Reference proteome</keyword>
<feature type="chain" id="PRO_5043741006" description="Peptidoglycan recognition protein" evidence="3">
    <location>
        <begin position="19"/>
        <end position="271"/>
    </location>
</feature>
<dbReference type="SMART" id="SM00701">
    <property type="entry name" value="PGRP"/>
    <property type="match status" value="1"/>
</dbReference>
<name>A0AAV2INS5_LYMST</name>
<dbReference type="SMART" id="SM00644">
    <property type="entry name" value="Ami_2"/>
    <property type="match status" value="1"/>
</dbReference>
<dbReference type="GO" id="GO:0009253">
    <property type="term" value="P:peptidoglycan catabolic process"/>
    <property type="evidence" value="ECO:0007669"/>
    <property type="project" value="InterPro"/>
</dbReference>
<evidence type="ECO:0000256" key="3">
    <source>
        <dbReference type="SAM" id="SignalP"/>
    </source>
</evidence>
<feature type="domain" description="N-acetylmuramoyl-L-alanine amidase" evidence="4">
    <location>
        <begin position="121"/>
        <end position="258"/>
    </location>
</feature>
<gene>
    <name evidence="6" type="ORF">GSLYS_00020832001</name>
</gene>
<dbReference type="SUPFAM" id="SSF55846">
    <property type="entry name" value="N-acetylmuramoyl-L-alanine amidase-like"/>
    <property type="match status" value="1"/>
</dbReference>
<dbReference type="Pfam" id="PF01510">
    <property type="entry name" value="Amidase_2"/>
    <property type="match status" value="1"/>
</dbReference>
<dbReference type="EMBL" id="CAXITT010000995">
    <property type="protein sequence ID" value="CAL1547515.1"/>
    <property type="molecule type" value="Genomic_DNA"/>
</dbReference>
<dbReference type="Proteomes" id="UP001497497">
    <property type="component" value="Unassembled WGS sequence"/>
</dbReference>
<dbReference type="CDD" id="cd06583">
    <property type="entry name" value="PGRP"/>
    <property type="match status" value="1"/>
</dbReference>